<name>A0A319EBX6_9EURO</name>
<feature type="signal peptide" evidence="2">
    <location>
        <begin position="1"/>
        <end position="17"/>
    </location>
</feature>
<proteinExistence type="predicted"/>
<dbReference type="VEuPathDB" id="FungiDB:BO71DRAFT_395376"/>
<evidence type="ECO:0000256" key="1">
    <source>
        <dbReference type="SAM" id="MobiDB-lite"/>
    </source>
</evidence>
<feature type="chain" id="PRO_5016311523" evidence="2">
    <location>
        <begin position="18"/>
        <end position="295"/>
    </location>
</feature>
<evidence type="ECO:0000256" key="2">
    <source>
        <dbReference type="SAM" id="SignalP"/>
    </source>
</evidence>
<sequence>MKFSTVAPLCLAGCALALPTRTEEKRQGSLEELKNLIPSGLSIPTGLASLSLPTNLADLLNKREESEGFAIPSGLSLPSGLSIPSGLIPSDLPKPTGSSGGGLSELSDLTDALPSGLPKLSDLFGRQLGSESTGSGSAESPSSSGGLSSLAGSSGGESGATPSLGGSAPSASGGLGGLSSLLGQGSSKSGSLTSSSNPLAEFNDFIKSMASNAPQSSGGADSDLFKQLPEFLKSIFDKNGSSGSASSPEPSTPTPSSGGAGFFPGSPNIAAPSGSAAPTGSAVPLAGASAKQFQG</sequence>
<dbReference type="AlphaFoldDB" id="A0A319EBX6"/>
<feature type="region of interest" description="Disordered" evidence="1">
    <location>
        <begin position="236"/>
        <end position="295"/>
    </location>
</feature>
<evidence type="ECO:0000313" key="4">
    <source>
        <dbReference type="Proteomes" id="UP000247810"/>
    </source>
</evidence>
<feature type="region of interest" description="Disordered" evidence="1">
    <location>
        <begin position="86"/>
        <end position="172"/>
    </location>
</feature>
<protein>
    <submittedName>
        <fullName evidence="3">Uncharacterized protein</fullName>
    </submittedName>
</protein>
<dbReference type="Proteomes" id="UP000247810">
    <property type="component" value="Unassembled WGS sequence"/>
</dbReference>
<accession>A0A319EBX6</accession>
<feature type="compositionally biased region" description="Low complexity" evidence="1">
    <location>
        <begin position="240"/>
        <end position="282"/>
    </location>
</feature>
<evidence type="ECO:0000313" key="3">
    <source>
        <dbReference type="EMBL" id="PYH98268.1"/>
    </source>
</evidence>
<dbReference type="EMBL" id="KZ825813">
    <property type="protein sequence ID" value="PYH98268.1"/>
    <property type="molecule type" value="Genomic_DNA"/>
</dbReference>
<gene>
    <name evidence="3" type="ORF">BO71DRAFT_395376</name>
</gene>
<keyword evidence="4" id="KW-1185">Reference proteome</keyword>
<feature type="compositionally biased region" description="Low complexity" evidence="1">
    <location>
        <begin position="159"/>
        <end position="172"/>
    </location>
</feature>
<keyword evidence="2" id="KW-0732">Signal</keyword>
<organism evidence="3 4">
    <name type="scientific">Aspergillus ellipticus CBS 707.79</name>
    <dbReference type="NCBI Taxonomy" id="1448320"/>
    <lineage>
        <taxon>Eukaryota</taxon>
        <taxon>Fungi</taxon>
        <taxon>Dikarya</taxon>
        <taxon>Ascomycota</taxon>
        <taxon>Pezizomycotina</taxon>
        <taxon>Eurotiomycetes</taxon>
        <taxon>Eurotiomycetidae</taxon>
        <taxon>Eurotiales</taxon>
        <taxon>Aspergillaceae</taxon>
        <taxon>Aspergillus</taxon>
        <taxon>Aspergillus subgen. Circumdati</taxon>
    </lineage>
</organism>
<feature type="compositionally biased region" description="Low complexity" evidence="1">
    <location>
        <begin position="128"/>
        <end position="152"/>
    </location>
</feature>
<reference evidence="3 4" key="1">
    <citation type="submission" date="2018-02" db="EMBL/GenBank/DDBJ databases">
        <title>The genomes of Aspergillus section Nigri reveals drivers in fungal speciation.</title>
        <authorList>
            <consortium name="DOE Joint Genome Institute"/>
            <person name="Vesth T.C."/>
            <person name="Nybo J."/>
            <person name="Theobald S."/>
            <person name="Brandl J."/>
            <person name="Frisvad J.C."/>
            <person name="Nielsen K.F."/>
            <person name="Lyhne E.K."/>
            <person name="Kogle M.E."/>
            <person name="Kuo A."/>
            <person name="Riley R."/>
            <person name="Clum A."/>
            <person name="Nolan M."/>
            <person name="Lipzen A."/>
            <person name="Salamov A."/>
            <person name="Henrissat B."/>
            <person name="Wiebenga A."/>
            <person name="De vries R.P."/>
            <person name="Grigoriev I.V."/>
            <person name="Mortensen U.H."/>
            <person name="Andersen M.R."/>
            <person name="Baker S.E."/>
        </authorList>
    </citation>
    <scope>NUCLEOTIDE SEQUENCE [LARGE SCALE GENOMIC DNA]</scope>
    <source>
        <strain evidence="3 4">CBS 707.79</strain>
    </source>
</reference>